<dbReference type="PROSITE" id="PS50928">
    <property type="entry name" value="ABC_TM1"/>
    <property type="match status" value="1"/>
</dbReference>
<feature type="transmembrane region" description="Helical" evidence="9">
    <location>
        <begin position="310"/>
        <end position="333"/>
    </location>
</feature>
<keyword evidence="3 9" id="KW-0813">Transport</keyword>
<evidence type="ECO:0000256" key="7">
    <source>
        <dbReference type="ARBA" id="ARBA00022989"/>
    </source>
</evidence>
<dbReference type="PANTHER" id="PTHR30614:SF37">
    <property type="entry name" value="AMINO-ACID ABC TRANSPORTER PERMEASE PROTEIN YHDX-RELATED"/>
    <property type="match status" value="1"/>
</dbReference>
<evidence type="ECO:0000256" key="1">
    <source>
        <dbReference type="ARBA" id="ARBA00004429"/>
    </source>
</evidence>
<dbReference type="InterPro" id="IPR043429">
    <property type="entry name" value="ArtM/GltK/GlnP/TcyL/YhdX-like"/>
</dbReference>
<keyword evidence="4" id="KW-1003">Cell membrane</keyword>
<feature type="transmembrane region" description="Helical" evidence="9">
    <location>
        <begin position="245"/>
        <end position="268"/>
    </location>
</feature>
<keyword evidence="7 9" id="KW-1133">Transmembrane helix</keyword>
<dbReference type="GeneID" id="69972135"/>
<protein>
    <submittedName>
        <fullName evidence="11">Amine acid ABC transporter, permease protein, 3-TM region, His/Glu/Gln/Arg/opine family</fullName>
    </submittedName>
</protein>
<feature type="transmembrane region" description="Helical" evidence="9">
    <location>
        <begin position="353"/>
        <end position="375"/>
    </location>
</feature>
<evidence type="ECO:0000313" key="11">
    <source>
        <dbReference type="EMBL" id="ALL68420.1"/>
    </source>
</evidence>
<comment type="subcellular location">
    <subcellularLocation>
        <location evidence="1">Cell inner membrane</location>
        <topology evidence="1">Multi-pass membrane protein</topology>
    </subcellularLocation>
    <subcellularLocation>
        <location evidence="9">Cell membrane</location>
        <topology evidence="9">Multi-pass membrane protein</topology>
    </subcellularLocation>
</comment>
<dbReference type="PANTHER" id="PTHR30614">
    <property type="entry name" value="MEMBRANE COMPONENT OF AMINO ACID ABC TRANSPORTER"/>
    <property type="match status" value="1"/>
</dbReference>
<keyword evidence="5 9" id="KW-0812">Transmembrane</keyword>
<reference evidence="11 12" key="1">
    <citation type="journal article" date="2014" name="Genome Announc.">
        <title>Draft Genome Sequence of the Haloacid-Degrading Burkholderia caribensis Strain MBA4.</title>
        <authorList>
            <person name="Pan Y."/>
            <person name="Kong K.F."/>
            <person name="Tsang J.S."/>
        </authorList>
    </citation>
    <scope>NUCLEOTIDE SEQUENCE [LARGE SCALE GENOMIC DNA]</scope>
    <source>
        <strain evidence="11 12">MBA4</strain>
    </source>
</reference>
<evidence type="ECO:0000313" key="12">
    <source>
        <dbReference type="Proteomes" id="UP000019146"/>
    </source>
</evidence>
<organism evidence="11 12">
    <name type="scientific">Paraburkholderia caribensis MBA4</name>
    <dbReference type="NCBI Taxonomy" id="1323664"/>
    <lineage>
        <taxon>Bacteria</taxon>
        <taxon>Pseudomonadati</taxon>
        <taxon>Pseudomonadota</taxon>
        <taxon>Betaproteobacteria</taxon>
        <taxon>Burkholderiales</taxon>
        <taxon>Burkholderiaceae</taxon>
        <taxon>Paraburkholderia</taxon>
    </lineage>
</organism>
<feature type="domain" description="ABC transmembrane type-1" evidence="10">
    <location>
        <begin position="81"/>
        <end position="372"/>
    </location>
</feature>
<sequence length="385" mass="41842">MKSNAAFRNTHMVGWAMQVAVLLGLIALVAWSMHTAWVRMHDQGIAYGFDVLGRATGWQISSPFLDQTPDDPYWWTILVALVDTLGASLMSILAACMLGVLVGVGLLAPNRVVAQIFRTYVEIFRNIPLVLQALFWYVTLTALPAPRANPPSFLNMAFVTNQGVFLPAIRLPSPAGIGWLWMGALALLLGSALWRWRQERTTRNRFSVLLMSGSLLATFGLGIFICHSGSIGMDVPRMTGFSFRGGWTIPLELIALVLATVLFSAAYIGEIVRGGLLSVPRGLIEAAQALGLPARVVFGRVRFPIALRSMVPALGNIFLFIVKATAIGSAIGYADIYSVSVVSISQTGQAIEFLVAMMAGYFLLNYTLTLLMNGLNRVIAFKGSR</sequence>
<accession>A0A0P0RJ13</accession>
<dbReference type="Proteomes" id="UP000019146">
    <property type="component" value="Chromosome 2"/>
</dbReference>
<name>A0A0P0RJ13_9BURK</name>
<dbReference type="KEGG" id="bcai:K788_0000522"/>
<comment type="similarity">
    <text evidence="2">Belongs to the binding-protein-dependent transport system permease family. HisMQ subfamily.</text>
</comment>
<dbReference type="InterPro" id="IPR000515">
    <property type="entry name" value="MetI-like"/>
</dbReference>
<dbReference type="CDD" id="cd06261">
    <property type="entry name" value="TM_PBP2"/>
    <property type="match status" value="1"/>
</dbReference>
<proteinExistence type="inferred from homology"/>
<feature type="transmembrane region" description="Helical" evidence="9">
    <location>
        <begin position="176"/>
        <end position="194"/>
    </location>
</feature>
<feature type="transmembrane region" description="Helical" evidence="9">
    <location>
        <begin position="12"/>
        <end position="33"/>
    </location>
</feature>
<dbReference type="AlphaFoldDB" id="A0A0P0RJ13"/>
<evidence type="ECO:0000256" key="9">
    <source>
        <dbReference type="RuleBase" id="RU363032"/>
    </source>
</evidence>
<gene>
    <name evidence="11" type="ORF">K788_0000522</name>
</gene>
<dbReference type="NCBIfam" id="TIGR01726">
    <property type="entry name" value="HEQRo_perm_3TM"/>
    <property type="match status" value="1"/>
</dbReference>
<evidence type="ECO:0000256" key="5">
    <source>
        <dbReference type="ARBA" id="ARBA00022692"/>
    </source>
</evidence>
<dbReference type="Pfam" id="PF00528">
    <property type="entry name" value="BPD_transp_1"/>
    <property type="match status" value="1"/>
</dbReference>
<evidence type="ECO:0000259" key="10">
    <source>
        <dbReference type="PROSITE" id="PS50928"/>
    </source>
</evidence>
<feature type="transmembrane region" description="Helical" evidence="9">
    <location>
        <begin position="127"/>
        <end position="145"/>
    </location>
</feature>
<dbReference type="RefSeq" id="WP_082624988.1">
    <property type="nucleotide sequence ID" value="NZ_CP012747.1"/>
</dbReference>
<dbReference type="GO" id="GO:0043190">
    <property type="term" value="C:ATP-binding cassette (ABC) transporter complex"/>
    <property type="evidence" value="ECO:0007669"/>
    <property type="project" value="InterPro"/>
</dbReference>
<dbReference type="InterPro" id="IPR035906">
    <property type="entry name" value="MetI-like_sf"/>
</dbReference>
<evidence type="ECO:0000256" key="4">
    <source>
        <dbReference type="ARBA" id="ARBA00022475"/>
    </source>
</evidence>
<dbReference type="Gene3D" id="1.10.3720.10">
    <property type="entry name" value="MetI-like"/>
    <property type="match status" value="2"/>
</dbReference>
<keyword evidence="8 9" id="KW-0472">Membrane</keyword>
<dbReference type="GO" id="GO:0022857">
    <property type="term" value="F:transmembrane transporter activity"/>
    <property type="evidence" value="ECO:0007669"/>
    <property type="project" value="InterPro"/>
</dbReference>
<dbReference type="InterPro" id="IPR010065">
    <property type="entry name" value="AA_ABC_transptr_permease_3TM"/>
</dbReference>
<evidence type="ECO:0000256" key="2">
    <source>
        <dbReference type="ARBA" id="ARBA00010072"/>
    </source>
</evidence>
<dbReference type="SUPFAM" id="SSF161098">
    <property type="entry name" value="MetI-like"/>
    <property type="match status" value="2"/>
</dbReference>
<dbReference type="EMBL" id="CP012747">
    <property type="protein sequence ID" value="ALL68420.1"/>
    <property type="molecule type" value="Genomic_DNA"/>
</dbReference>
<dbReference type="GO" id="GO:0006865">
    <property type="term" value="P:amino acid transport"/>
    <property type="evidence" value="ECO:0007669"/>
    <property type="project" value="UniProtKB-KW"/>
</dbReference>
<keyword evidence="6" id="KW-0029">Amino-acid transport</keyword>
<feature type="transmembrane region" description="Helical" evidence="9">
    <location>
        <begin position="73"/>
        <end position="106"/>
    </location>
</feature>
<feature type="transmembrane region" description="Helical" evidence="9">
    <location>
        <begin position="206"/>
        <end position="225"/>
    </location>
</feature>
<evidence type="ECO:0000256" key="8">
    <source>
        <dbReference type="ARBA" id="ARBA00023136"/>
    </source>
</evidence>
<evidence type="ECO:0000256" key="3">
    <source>
        <dbReference type="ARBA" id="ARBA00022448"/>
    </source>
</evidence>
<evidence type="ECO:0000256" key="6">
    <source>
        <dbReference type="ARBA" id="ARBA00022970"/>
    </source>
</evidence>